<dbReference type="InterPro" id="IPR053162">
    <property type="entry name" value="DnaD"/>
</dbReference>
<gene>
    <name evidence="3" type="ORF">SAMN05443428_12333</name>
</gene>
<organism evidence="3 4">
    <name type="scientific">Caloramator quimbayensis</name>
    <dbReference type="NCBI Taxonomy" id="1147123"/>
    <lineage>
        <taxon>Bacteria</taxon>
        <taxon>Bacillati</taxon>
        <taxon>Bacillota</taxon>
        <taxon>Clostridia</taxon>
        <taxon>Eubacteriales</taxon>
        <taxon>Clostridiaceae</taxon>
        <taxon>Caloramator</taxon>
    </lineage>
</organism>
<dbReference type="EMBL" id="FUYH01000023">
    <property type="protein sequence ID" value="SKA97025.1"/>
    <property type="molecule type" value="Genomic_DNA"/>
</dbReference>
<dbReference type="RefSeq" id="WP_078697396.1">
    <property type="nucleotide sequence ID" value="NZ_FUYH01000023.1"/>
</dbReference>
<dbReference type="PANTHER" id="PTHR37293">
    <property type="entry name" value="PHAGE REPLICATION PROTEIN-RELATED"/>
    <property type="match status" value="1"/>
</dbReference>
<protein>
    <submittedName>
        <fullName evidence="3">DnaD and phage-associated domain-containing protein</fullName>
    </submittedName>
</protein>
<keyword evidence="4" id="KW-1185">Reference proteome</keyword>
<dbReference type="OrthoDB" id="1652900at2"/>
<dbReference type="STRING" id="1147123.SAMN05443428_12333"/>
<dbReference type="InterPro" id="IPR017019">
    <property type="entry name" value="DNA_replication_prd_bac"/>
</dbReference>
<dbReference type="InterPro" id="IPR034829">
    <property type="entry name" value="DnaD-like_sf"/>
</dbReference>
<proteinExistence type="inferred from homology"/>
<reference evidence="4" key="1">
    <citation type="submission" date="2017-02" db="EMBL/GenBank/DDBJ databases">
        <authorList>
            <person name="Varghese N."/>
            <person name="Submissions S."/>
        </authorList>
    </citation>
    <scope>NUCLEOTIDE SEQUENCE [LARGE SCALE GENOMIC DNA]</scope>
    <source>
        <strain evidence="4">USBA 833</strain>
    </source>
</reference>
<dbReference type="SUPFAM" id="SSF158499">
    <property type="entry name" value="DnaD domain-like"/>
    <property type="match status" value="2"/>
</dbReference>
<dbReference type="AlphaFoldDB" id="A0A1T4Y6Y7"/>
<dbReference type="PANTHER" id="PTHR37293:SF5">
    <property type="entry name" value="DNA REPLICATION PROTEIN"/>
    <property type="match status" value="1"/>
</dbReference>
<evidence type="ECO:0000313" key="3">
    <source>
        <dbReference type="EMBL" id="SKA97025.1"/>
    </source>
</evidence>
<evidence type="ECO:0000313" key="4">
    <source>
        <dbReference type="Proteomes" id="UP000190105"/>
    </source>
</evidence>
<dbReference type="PIRSF" id="PIRSF033722">
    <property type="entry name" value="DnaD_CA_C3587_prd"/>
    <property type="match status" value="1"/>
</dbReference>
<evidence type="ECO:0000256" key="1">
    <source>
        <dbReference type="ARBA" id="ARBA00093462"/>
    </source>
</evidence>
<sequence length="309" mass="36057">MGNLKFNLPKMEFTPIDNKFIDKYLPEAKGEFIKVYIICLRCALSNIEISLEDIASKLNLLQTDVIKAFEYWEDKGILHLSNDGSVEFLDENSTSNKGSNLFFDGFTKDMFEHIEKLIGRPLYSKEMITYMSFLEDFNFTPEVVILLVEYCTARKKTDIRYIEKVAIAWHDSGIKSIEDAQKHIKIHEDKWSKYRTIANYIGLKDSDISKPQEEFMEKWIFKMGFSMDVILEACRICIMRINEGNFSYIDAILSDWYKNGIKKIEDINKVSKKTKKKPQPFNKGQNFESQYDMAELKRQLLGRGGSNEK</sequence>
<name>A0A1T4Y6Y7_9CLOT</name>
<dbReference type="NCBIfam" id="TIGR01446">
    <property type="entry name" value="DnaD_dom"/>
    <property type="match status" value="2"/>
</dbReference>
<dbReference type="Gene3D" id="1.10.10.630">
    <property type="entry name" value="DnaD domain-like"/>
    <property type="match status" value="2"/>
</dbReference>
<dbReference type="Proteomes" id="UP000190105">
    <property type="component" value="Unassembled WGS sequence"/>
</dbReference>
<dbReference type="InterPro" id="IPR006343">
    <property type="entry name" value="DnaB/C_C"/>
</dbReference>
<evidence type="ECO:0000259" key="2">
    <source>
        <dbReference type="Pfam" id="PF07261"/>
    </source>
</evidence>
<dbReference type="Pfam" id="PF07261">
    <property type="entry name" value="DnaB_2"/>
    <property type="match status" value="2"/>
</dbReference>
<feature type="domain" description="DnaB/C C-terminal" evidence="2">
    <location>
        <begin position="209"/>
        <end position="269"/>
    </location>
</feature>
<comment type="similarity">
    <text evidence="1">Belongs to the DnaB/DnaD family.</text>
</comment>
<feature type="domain" description="DnaB/C C-terminal" evidence="2">
    <location>
        <begin position="111"/>
        <end position="184"/>
    </location>
</feature>
<accession>A0A1T4Y6Y7</accession>